<evidence type="ECO:0000256" key="14">
    <source>
        <dbReference type="ARBA" id="ARBA00023242"/>
    </source>
</evidence>
<dbReference type="GO" id="GO:0019370">
    <property type="term" value="P:leukotriene biosynthetic process"/>
    <property type="evidence" value="ECO:0007669"/>
    <property type="project" value="UniProtKB-KW"/>
</dbReference>
<feature type="region of interest" description="Disordered" evidence="15">
    <location>
        <begin position="518"/>
        <end position="537"/>
    </location>
</feature>
<dbReference type="FunFam" id="1.20.120.550:FF:000003">
    <property type="entry name" value="Leukotriene C4 synthase"/>
    <property type="match status" value="1"/>
</dbReference>
<keyword evidence="19" id="KW-1185">Reference proteome</keyword>
<feature type="compositionally biased region" description="Polar residues" evidence="15">
    <location>
        <begin position="585"/>
        <end position="600"/>
    </location>
</feature>
<dbReference type="PRINTS" id="PR00488">
    <property type="entry name" value="5LPOXGNASEAP"/>
</dbReference>
<proteinExistence type="inferred from homology"/>
<feature type="compositionally biased region" description="Pro residues" evidence="15">
    <location>
        <begin position="493"/>
        <end position="503"/>
    </location>
</feature>
<feature type="region of interest" description="Disordered" evidence="15">
    <location>
        <begin position="255"/>
        <end position="455"/>
    </location>
</feature>
<keyword evidence="6" id="KW-0434">Leukotriene biosynthesis</keyword>
<dbReference type="GO" id="GO:0016607">
    <property type="term" value="C:nuclear speck"/>
    <property type="evidence" value="ECO:0007669"/>
    <property type="project" value="UniProtKB-SubCell"/>
</dbReference>
<sequence length="1182" mass="126043">MADFVTPRHSAVMERLRRRIELFRQHHNSCESRYEGATLERLELERQQTFSLHQRCLQAKAKRSNKHRQPQQPSSDQTGQRAQGGGAGGGGGGSTELGDSGGTAAEQSRNSTLIALQETVKRKLESASSPLGRDQVNGYGDGFPPNKKSCHDNGTANGSPLDSKLGITDLLVSNGTHPPADSTDGGEPEFLRKEMKQEPDDILPIMPPSGGGNNNSLFPDLNLNEQEWRELMEELNCSVAYEDIQDILNDGFEDRKDPLELAPTPGGAGAVGGGGGGASGGGGQSSQGLLPMELSNVKTEYSPASFEQVQDSRTGSPHVRSTSSGPPPHPTSSPVASSSASSPAMAPSQPAPPPRQLQPPPNHHLQPGPPVPKDLSPAQQLQQLAAQQQRAQHLHSQLQHKQPQPGAKFHPQGPHAHPQAWPQMANPSQSPLGGPFGMDKPTSPSLYPQDFNPNAQKQLLMSGQANKVSPKAGAGGYMPGPAGHPNMLGHPAQGPPLSHPPAPGAQVTAAMLNYNNTKPLSHFEAGPGPRGPPNTQSQNKAALLSLLRQQQMKQKTNMNFTRQHLPHTPDQNSYPAPPHGPGPANTMTSAPGNNTMTAQPGANAMAGNHGNAAYLNSQAVAAALKQQQQQQHQQQILEQQKQQYMQRQQIMVEQEKQRQQDQQLQRHLTRPPPQYQDQPGQPANQNPFPQQPVNQFTASSQPMGSVGSMGGPASGSQRMFPQNQSMLGMALGQGGGPAGVAPPPTGSQGDLSLASCGGGGGGGVDVQQVLYNNMNLHPSHQTHAPPPSHQTHAPPPSHQAHAPPQPGLQRQPLGAMSAAYRQNLLQQHLKQPPNAALLKQQLAARMPGAMQNSLGGNLPGSMPGAMQGGGQSAAWQQQLSNQPPSGNAFPTNANAFHLQQARLSKMQPAGFGGNPGGRPMGGMTPGQQQMMQTNMAAAQQRAPPAPQSLGQPMANQQQTQQQANQSQAVLPDLAAFGQPPGNGRQGLQCNQGYQVSRTASQQQQQVSFGYNVAAGSFAPESELVDSLLKVAVMMLDESVGLAAVTVLGVLEQAYFSLQVIYARRKYSVSPPSTTGPPEFERVFRAQANCSEYFPIFITILWTSGVFFSPGLSSLCGLMYLYGRFRYFRGYSASALERLDPLYFSAQVLWVLIGFSAVGVFLSFCRLYLQTDLMQQLATALNP</sequence>
<feature type="compositionally biased region" description="Low complexity" evidence="15">
    <location>
        <begin position="798"/>
        <end position="811"/>
    </location>
</feature>
<evidence type="ECO:0000256" key="16">
    <source>
        <dbReference type="SAM" id="Phobius"/>
    </source>
</evidence>
<feature type="compositionally biased region" description="Pro residues" evidence="15">
    <location>
        <begin position="349"/>
        <end position="372"/>
    </location>
</feature>
<keyword evidence="11 16" id="KW-0472">Membrane</keyword>
<dbReference type="GO" id="GO:0007221">
    <property type="term" value="P:positive regulation of transcription of Notch receptor target"/>
    <property type="evidence" value="ECO:0007669"/>
    <property type="project" value="InterPro"/>
</dbReference>
<evidence type="ECO:0000256" key="6">
    <source>
        <dbReference type="ARBA" id="ARBA00022751"/>
    </source>
</evidence>
<evidence type="ECO:0000256" key="2">
    <source>
        <dbReference type="ARBA" id="ARBA00004477"/>
    </source>
</evidence>
<dbReference type="InterPro" id="IPR023352">
    <property type="entry name" value="MAPEG-like_dom_sf"/>
</dbReference>
<comment type="similarity">
    <text evidence="4">Belongs to the MAPEG family.</text>
</comment>
<evidence type="ECO:0000256" key="1">
    <source>
        <dbReference type="ARBA" id="ARBA00004324"/>
    </source>
</evidence>
<evidence type="ECO:0000256" key="13">
    <source>
        <dbReference type="ARBA" id="ARBA00023163"/>
    </source>
</evidence>
<feature type="compositionally biased region" description="Low complexity" evidence="15">
    <location>
        <begin position="332"/>
        <end position="348"/>
    </location>
</feature>
<evidence type="ECO:0000256" key="12">
    <source>
        <dbReference type="ARBA" id="ARBA00023159"/>
    </source>
</evidence>
<accession>A0AAV1Q8M0</accession>
<dbReference type="InterPro" id="IPR001446">
    <property type="entry name" value="5_LipOase_AP"/>
</dbReference>
<dbReference type="Pfam" id="PF01124">
    <property type="entry name" value="MAPEG"/>
    <property type="match status" value="1"/>
</dbReference>
<keyword evidence="5 16" id="KW-0812">Transmembrane</keyword>
<feature type="region of interest" description="Disordered" evidence="15">
    <location>
        <begin position="55"/>
        <end position="108"/>
    </location>
</feature>
<protein>
    <submittedName>
        <fullName evidence="18">Mastermind-like protein 1</fullName>
    </submittedName>
</protein>
<dbReference type="SUPFAM" id="SSF161084">
    <property type="entry name" value="MAPEG domain-like"/>
    <property type="match status" value="1"/>
</dbReference>
<dbReference type="Gene3D" id="6.10.250.970">
    <property type="match status" value="1"/>
</dbReference>
<evidence type="ECO:0000256" key="11">
    <source>
        <dbReference type="ARBA" id="ARBA00023136"/>
    </source>
</evidence>
<dbReference type="Gene3D" id="1.20.120.550">
    <property type="entry name" value="Membrane associated eicosanoid/glutathione metabolism-like domain"/>
    <property type="match status" value="1"/>
</dbReference>
<keyword evidence="7" id="KW-0256">Endoplasmic reticulum</keyword>
<feature type="compositionally biased region" description="Gly residues" evidence="15">
    <location>
        <begin position="911"/>
        <end position="924"/>
    </location>
</feature>
<evidence type="ECO:0000256" key="5">
    <source>
        <dbReference type="ARBA" id="ARBA00022692"/>
    </source>
</evidence>
<keyword evidence="10" id="KW-0805">Transcription regulation</keyword>
<dbReference type="EMBL" id="CAWUFR010000616">
    <property type="protein sequence ID" value="CAK6979824.1"/>
    <property type="molecule type" value="Genomic_DNA"/>
</dbReference>
<dbReference type="Proteomes" id="UP001314229">
    <property type="component" value="Unassembled WGS sequence"/>
</dbReference>
<feature type="compositionally biased region" description="Low complexity" evidence="15">
    <location>
        <begin position="378"/>
        <end position="400"/>
    </location>
</feature>
<feature type="compositionally biased region" description="Low complexity" evidence="15">
    <location>
        <begin position="675"/>
        <end position="695"/>
    </location>
</feature>
<evidence type="ECO:0000313" key="19">
    <source>
        <dbReference type="Proteomes" id="UP001314229"/>
    </source>
</evidence>
<evidence type="ECO:0000313" key="18">
    <source>
        <dbReference type="EMBL" id="CAK6979824.1"/>
    </source>
</evidence>
<feature type="compositionally biased region" description="Low complexity" evidence="15">
    <location>
        <begin position="954"/>
        <end position="967"/>
    </location>
</feature>
<feature type="region of interest" description="Disordered" evidence="15">
    <location>
        <begin position="562"/>
        <end position="609"/>
    </location>
</feature>
<evidence type="ECO:0000256" key="15">
    <source>
        <dbReference type="SAM" id="MobiDB-lite"/>
    </source>
</evidence>
<reference evidence="18 19" key="1">
    <citation type="submission" date="2024-01" db="EMBL/GenBank/DDBJ databases">
        <authorList>
            <person name="Alioto T."/>
            <person name="Alioto T."/>
            <person name="Gomez Garrido J."/>
        </authorList>
    </citation>
    <scope>NUCLEOTIDE SEQUENCE [LARGE SCALE GENOMIC DNA]</scope>
</reference>
<feature type="region of interest" description="Disordered" evidence="15">
    <location>
        <begin position="467"/>
        <end position="505"/>
    </location>
</feature>
<comment type="subcellular location">
    <subcellularLocation>
        <location evidence="2">Endoplasmic reticulum membrane</location>
        <topology evidence="2">Multi-pass membrane protein</topology>
    </subcellularLocation>
    <subcellularLocation>
        <location evidence="1">Nucleus speckle</location>
    </subcellularLocation>
</comment>
<feature type="transmembrane region" description="Helical" evidence="16">
    <location>
        <begin position="1092"/>
        <end position="1120"/>
    </location>
</feature>
<feature type="region of interest" description="Disordered" evidence="15">
    <location>
        <begin position="652"/>
        <end position="756"/>
    </location>
</feature>
<comment type="caution">
    <text evidence="18">The sequence shown here is derived from an EMBL/GenBank/DDBJ whole genome shotgun (WGS) entry which is preliminary data.</text>
</comment>
<feature type="compositionally biased region" description="Pro residues" evidence="15">
    <location>
        <begin position="784"/>
        <end position="797"/>
    </location>
</feature>
<dbReference type="InterPro" id="IPR046369">
    <property type="entry name" value="MAML1-3"/>
</dbReference>
<dbReference type="InterPro" id="IPR048455">
    <property type="entry name" value="MAML1_3_TAD2"/>
</dbReference>
<keyword evidence="13" id="KW-0804">Transcription</keyword>
<feature type="domain" description="Neurogenic mastermind-like N-terminal" evidence="17">
    <location>
        <begin position="7"/>
        <end position="66"/>
    </location>
</feature>
<dbReference type="InterPro" id="IPR018295">
    <property type="entry name" value="FLAP/GST2/LTC4S_CS"/>
</dbReference>
<evidence type="ECO:0000256" key="8">
    <source>
        <dbReference type="ARBA" id="ARBA00022976"/>
    </source>
</evidence>
<evidence type="ECO:0000256" key="10">
    <source>
        <dbReference type="ARBA" id="ARBA00023015"/>
    </source>
</evidence>
<dbReference type="SMART" id="SM01275">
    <property type="entry name" value="MamL-1"/>
    <property type="match status" value="1"/>
</dbReference>
<feature type="compositionally biased region" description="Gly residues" evidence="15">
    <location>
        <begin position="82"/>
        <end position="101"/>
    </location>
</feature>
<name>A0AAV1Q8M0_SCOSC</name>
<dbReference type="InterPro" id="IPR001129">
    <property type="entry name" value="Membr-assoc_MAPEG"/>
</dbReference>
<evidence type="ECO:0000256" key="3">
    <source>
        <dbReference type="ARBA" id="ARBA00008081"/>
    </source>
</evidence>
<feature type="compositionally biased region" description="Low complexity" evidence="15">
    <location>
        <begin position="925"/>
        <end position="942"/>
    </location>
</feature>
<feature type="compositionally biased region" description="Gly residues" evidence="15">
    <location>
        <begin position="266"/>
        <end position="285"/>
    </location>
</feature>
<feature type="region of interest" description="Disordered" evidence="15">
    <location>
        <begin position="124"/>
        <end position="165"/>
    </location>
</feature>
<organism evidence="18 19">
    <name type="scientific">Scomber scombrus</name>
    <name type="common">Atlantic mackerel</name>
    <name type="synonym">Scomber vernalis</name>
    <dbReference type="NCBI Taxonomy" id="13677"/>
    <lineage>
        <taxon>Eukaryota</taxon>
        <taxon>Metazoa</taxon>
        <taxon>Chordata</taxon>
        <taxon>Craniata</taxon>
        <taxon>Vertebrata</taxon>
        <taxon>Euteleostomi</taxon>
        <taxon>Actinopterygii</taxon>
        <taxon>Neopterygii</taxon>
        <taxon>Teleostei</taxon>
        <taxon>Neoteleostei</taxon>
        <taxon>Acanthomorphata</taxon>
        <taxon>Pelagiaria</taxon>
        <taxon>Scombriformes</taxon>
        <taxon>Scombridae</taxon>
        <taxon>Scomber</taxon>
    </lineage>
</organism>
<dbReference type="InterPro" id="IPR046370">
    <property type="entry name" value="MAML_N_sf"/>
</dbReference>
<evidence type="ECO:0000256" key="7">
    <source>
        <dbReference type="ARBA" id="ARBA00022824"/>
    </source>
</evidence>
<feature type="compositionally biased region" description="Polar residues" evidence="15">
    <location>
        <begin position="714"/>
        <end position="726"/>
    </location>
</feature>
<evidence type="ECO:0000256" key="9">
    <source>
        <dbReference type="ARBA" id="ARBA00022989"/>
    </source>
</evidence>
<feature type="compositionally biased region" description="Polar residues" evidence="15">
    <location>
        <begin position="442"/>
        <end position="455"/>
    </location>
</feature>
<feature type="transmembrane region" description="Helical" evidence="16">
    <location>
        <begin position="1141"/>
        <end position="1168"/>
    </location>
</feature>
<dbReference type="AlphaFoldDB" id="A0AAV1Q8M0"/>
<dbReference type="PANTHER" id="PTHR15692">
    <property type="entry name" value="MASTERMIND-LIKE"/>
    <property type="match status" value="1"/>
</dbReference>
<keyword evidence="12" id="KW-0010">Activator</keyword>
<dbReference type="PROSITE" id="PS01297">
    <property type="entry name" value="FLAP_GST2_LTC4S"/>
    <property type="match status" value="1"/>
</dbReference>
<dbReference type="Pfam" id="PF09596">
    <property type="entry name" value="MamL-1"/>
    <property type="match status" value="1"/>
</dbReference>
<comment type="similarity">
    <text evidence="3">Belongs to the mastermind family.</text>
</comment>
<dbReference type="GO" id="GO:0003713">
    <property type="term" value="F:transcription coactivator activity"/>
    <property type="evidence" value="ECO:0007669"/>
    <property type="project" value="InterPro"/>
</dbReference>
<dbReference type="GO" id="GO:0005789">
    <property type="term" value="C:endoplasmic reticulum membrane"/>
    <property type="evidence" value="ECO:0007669"/>
    <property type="project" value="UniProtKB-SubCell"/>
</dbReference>
<feature type="region of interest" description="Disordered" evidence="15">
    <location>
        <begin position="911"/>
        <end position="967"/>
    </location>
</feature>
<keyword evidence="14" id="KW-0539">Nucleus</keyword>
<keyword evidence="8" id="KW-0914">Notch signaling pathway</keyword>
<keyword evidence="9 16" id="KW-1133">Transmembrane helix</keyword>
<dbReference type="GO" id="GO:0008047">
    <property type="term" value="F:enzyme activator activity"/>
    <property type="evidence" value="ECO:0007669"/>
    <property type="project" value="InterPro"/>
</dbReference>
<evidence type="ECO:0000256" key="4">
    <source>
        <dbReference type="ARBA" id="ARBA00010459"/>
    </source>
</evidence>
<evidence type="ECO:0000259" key="17">
    <source>
        <dbReference type="SMART" id="SM01275"/>
    </source>
</evidence>
<dbReference type="PANTHER" id="PTHR15692:SF19">
    <property type="entry name" value="MASTERMIND-LIKE PROTEIN 1"/>
    <property type="match status" value="1"/>
</dbReference>
<gene>
    <name evidence="18" type="ORF">FSCOSCO3_A023241</name>
</gene>
<feature type="compositionally biased region" description="Polar residues" evidence="15">
    <location>
        <begin position="305"/>
        <end position="315"/>
    </location>
</feature>
<dbReference type="Pfam" id="PF20801">
    <property type="entry name" value="MAML1_3_TAD2"/>
    <property type="match status" value="1"/>
</dbReference>
<feature type="region of interest" description="Disordered" evidence="15">
    <location>
        <begin position="776"/>
        <end position="811"/>
    </location>
</feature>
<dbReference type="InterPro" id="IPR019082">
    <property type="entry name" value="Mastermind-like_N"/>
</dbReference>
<feature type="compositionally biased region" description="Basic residues" evidence="15">
    <location>
        <begin position="60"/>
        <end position="69"/>
    </location>
</feature>